<dbReference type="EMBL" id="DWVS01000197">
    <property type="protein sequence ID" value="HJC87902.1"/>
    <property type="molecule type" value="Genomic_DNA"/>
</dbReference>
<organism evidence="6 7">
    <name type="scientific">Candidatus Eisenbergiella intestinigallinarum</name>
    <dbReference type="NCBI Taxonomy" id="2838549"/>
    <lineage>
        <taxon>Bacteria</taxon>
        <taxon>Bacillati</taxon>
        <taxon>Bacillota</taxon>
        <taxon>Clostridia</taxon>
        <taxon>Lachnospirales</taxon>
        <taxon>Lachnospiraceae</taxon>
        <taxon>Eisenbergiella</taxon>
    </lineage>
</organism>
<dbReference type="PANTHER" id="PTHR43649">
    <property type="entry name" value="ARABINOSE-BINDING PROTEIN-RELATED"/>
    <property type="match status" value="1"/>
</dbReference>
<evidence type="ECO:0000256" key="1">
    <source>
        <dbReference type="ARBA" id="ARBA00004196"/>
    </source>
</evidence>
<evidence type="ECO:0000313" key="7">
    <source>
        <dbReference type="Proteomes" id="UP000823922"/>
    </source>
</evidence>
<evidence type="ECO:0000256" key="2">
    <source>
        <dbReference type="ARBA" id="ARBA00008520"/>
    </source>
</evidence>
<evidence type="ECO:0000313" key="6">
    <source>
        <dbReference type="EMBL" id="HJC87902.1"/>
    </source>
</evidence>
<dbReference type="SUPFAM" id="SSF53850">
    <property type="entry name" value="Periplasmic binding protein-like II"/>
    <property type="match status" value="1"/>
</dbReference>
<dbReference type="InterPro" id="IPR050490">
    <property type="entry name" value="Bact_solute-bd_prot1"/>
</dbReference>
<accession>A0A9D2QLU2</accession>
<comment type="caution">
    <text evidence="6">The sequence shown here is derived from an EMBL/GenBank/DDBJ whole genome shotgun (WGS) entry which is preliminary data.</text>
</comment>
<dbReference type="InterPro" id="IPR006059">
    <property type="entry name" value="SBP"/>
</dbReference>
<dbReference type="GO" id="GO:0030313">
    <property type="term" value="C:cell envelope"/>
    <property type="evidence" value="ECO:0007669"/>
    <property type="project" value="UniProtKB-SubCell"/>
</dbReference>
<reference evidence="6" key="2">
    <citation type="submission" date="2021-04" db="EMBL/GenBank/DDBJ databases">
        <authorList>
            <person name="Gilroy R."/>
        </authorList>
    </citation>
    <scope>NUCLEOTIDE SEQUENCE</scope>
    <source>
        <strain evidence="6">ChiBcec1-1630</strain>
    </source>
</reference>
<reference evidence="6" key="1">
    <citation type="journal article" date="2021" name="PeerJ">
        <title>Extensive microbial diversity within the chicken gut microbiome revealed by metagenomics and culture.</title>
        <authorList>
            <person name="Gilroy R."/>
            <person name="Ravi A."/>
            <person name="Getino M."/>
            <person name="Pursley I."/>
            <person name="Horton D.L."/>
            <person name="Alikhan N.F."/>
            <person name="Baker D."/>
            <person name="Gharbi K."/>
            <person name="Hall N."/>
            <person name="Watson M."/>
            <person name="Adriaenssens E.M."/>
            <person name="Foster-Nyarko E."/>
            <person name="Jarju S."/>
            <person name="Secka A."/>
            <person name="Antonio M."/>
            <person name="Oren A."/>
            <person name="Chaudhuri R.R."/>
            <person name="La Ragione R."/>
            <person name="Hildebrand F."/>
            <person name="Pallen M.J."/>
        </authorList>
    </citation>
    <scope>NUCLEOTIDE SEQUENCE</scope>
    <source>
        <strain evidence="6">ChiBcec1-1630</strain>
    </source>
</reference>
<dbReference type="AlphaFoldDB" id="A0A9D2QLU2"/>
<keyword evidence="3" id="KW-0813">Transport</keyword>
<keyword evidence="5" id="KW-1133">Transmembrane helix</keyword>
<proteinExistence type="inferred from homology"/>
<keyword evidence="5" id="KW-0812">Transmembrane</keyword>
<comment type="similarity">
    <text evidence="2">Belongs to the bacterial solute-binding protein 1 family.</text>
</comment>
<dbReference type="PANTHER" id="PTHR43649:SF31">
    <property type="entry name" value="SN-GLYCEROL-3-PHOSPHATE-BINDING PERIPLASMIC PROTEIN UGPB"/>
    <property type="match status" value="1"/>
</dbReference>
<evidence type="ECO:0000256" key="4">
    <source>
        <dbReference type="ARBA" id="ARBA00022729"/>
    </source>
</evidence>
<evidence type="ECO:0000256" key="3">
    <source>
        <dbReference type="ARBA" id="ARBA00022448"/>
    </source>
</evidence>
<dbReference type="Pfam" id="PF13416">
    <property type="entry name" value="SBP_bac_8"/>
    <property type="match status" value="1"/>
</dbReference>
<dbReference type="Gene3D" id="3.40.190.10">
    <property type="entry name" value="Periplasmic binding protein-like II"/>
    <property type="match status" value="1"/>
</dbReference>
<evidence type="ECO:0000256" key="5">
    <source>
        <dbReference type="SAM" id="Phobius"/>
    </source>
</evidence>
<sequence>MNRLGSLKNKLLNLKRPAVRTGRRRTAASTLFLIPALLSASLLSGCHGQREQAAFTVPEEFDTSRNYEITFWAKNDTNVRQTDIYKQAIADFQELYPNITVNLRLYTDYGKIYNDVITNISTGTTPNVCITYPDHIATYLTGDNVVVPLDDLFSDEKYGLGGSGLLFTSPSQSEIIPQFLEECSIGGHYYAVPYMRSTEACYINKDYVEALGYTLPETLTWDFIWEVSEAATAKNADGTFVLNGEEVLIPFIYKSTDNMMIQMLKQLDAGYSTDSGEIRIFNDTTTELLYTIAEHTESGAFSTFKISGYPANFLNAGQCVFAIDSTAGATWMGSDAPLVDIAEESIVDFETVVMPIPQFDPEHPQMISQGPSICIFNKEDPQEVLASWLFTQFLLTNEVQIAYSQTEGYVPVTSTAQKSAEYQDYLSRAGEDSDTYYDVKIEAARLLLDNTENTFVTPVFNGSTSLRDAAGELIEEVTKSTRRHETVDDAYIEQLYEEQTSLHHLNETSASGSGKTDLGPLPVTAKVLLGCLAAAWVLILVWLFVGRMKRINEKRL</sequence>
<gene>
    <name evidence="6" type="ORF">H9926_07815</name>
</gene>
<keyword evidence="5" id="KW-0472">Membrane</keyword>
<name>A0A9D2QLU2_9FIRM</name>
<protein>
    <submittedName>
        <fullName evidence="6">Extracellular solute-binding protein</fullName>
    </submittedName>
</protein>
<dbReference type="Proteomes" id="UP000823922">
    <property type="component" value="Unassembled WGS sequence"/>
</dbReference>
<feature type="transmembrane region" description="Helical" evidence="5">
    <location>
        <begin position="527"/>
        <end position="545"/>
    </location>
</feature>
<keyword evidence="4" id="KW-0732">Signal</keyword>
<comment type="subcellular location">
    <subcellularLocation>
        <location evidence="1">Cell envelope</location>
    </subcellularLocation>
</comment>